<evidence type="ECO:0000256" key="1">
    <source>
        <dbReference type="SAM" id="MobiDB-lite"/>
    </source>
</evidence>
<gene>
    <name evidence="2" type="ORF">CSSPJE1EN1_LOCUS16197</name>
</gene>
<accession>A0ABP0WWH7</accession>
<reference evidence="2" key="1">
    <citation type="submission" date="2024-02" db="EMBL/GenBank/DDBJ databases">
        <authorList>
            <consortium name="ELIXIR-Norway"/>
            <consortium name="Elixir Norway"/>
        </authorList>
    </citation>
    <scope>NUCLEOTIDE SEQUENCE</scope>
</reference>
<dbReference type="Proteomes" id="UP001497444">
    <property type="component" value="Chromosome 3"/>
</dbReference>
<sequence>MARDGCRQDNDAYSKKRREERREELLLTVQHIRLSLGSPVEDERRRGGEGGSNSRQQLCSDRSERKTAATKRLR</sequence>
<dbReference type="EMBL" id="OZ020098">
    <property type="protein sequence ID" value="CAK9270719.1"/>
    <property type="molecule type" value="Genomic_DNA"/>
</dbReference>
<feature type="region of interest" description="Disordered" evidence="1">
    <location>
        <begin position="1"/>
        <end position="20"/>
    </location>
</feature>
<evidence type="ECO:0000313" key="2">
    <source>
        <dbReference type="EMBL" id="CAK9270719.1"/>
    </source>
</evidence>
<evidence type="ECO:0000313" key="3">
    <source>
        <dbReference type="Proteomes" id="UP001497444"/>
    </source>
</evidence>
<name>A0ABP0WWH7_9BRYO</name>
<feature type="compositionally biased region" description="Basic and acidic residues" evidence="1">
    <location>
        <begin position="1"/>
        <end position="14"/>
    </location>
</feature>
<proteinExistence type="predicted"/>
<feature type="region of interest" description="Disordered" evidence="1">
    <location>
        <begin position="35"/>
        <end position="74"/>
    </location>
</feature>
<keyword evidence="3" id="KW-1185">Reference proteome</keyword>
<organism evidence="2 3">
    <name type="scientific">Sphagnum jensenii</name>
    <dbReference type="NCBI Taxonomy" id="128206"/>
    <lineage>
        <taxon>Eukaryota</taxon>
        <taxon>Viridiplantae</taxon>
        <taxon>Streptophyta</taxon>
        <taxon>Embryophyta</taxon>
        <taxon>Bryophyta</taxon>
        <taxon>Sphagnophytina</taxon>
        <taxon>Sphagnopsida</taxon>
        <taxon>Sphagnales</taxon>
        <taxon>Sphagnaceae</taxon>
        <taxon>Sphagnum</taxon>
    </lineage>
</organism>
<evidence type="ECO:0008006" key="4">
    <source>
        <dbReference type="Google" id="ProtNLM"/>
    </source>
</evidence>
<protein>
    <recommendedName>
        <fullName evidence="4">BHLH transcription factor</fullName>
    </recommendedName>
</protein>